<protein>
    <recommendedName>
        <fullName evidence="7">UPF0761 membrane protein MOMA_08516</fullName>
    </recommendedName>
</protein>
<keyword evidence="2 7" id="KW-1003">Cell membrane</keyword>
<keyword evidence="4 7" id="KW-0812">Transmembrane</keyword>
<dbReference type="GO" id="GO:0005886">
    <property type="term" value="C:plasma membrane"/>
    <property type="evidence" value="ECO:0007669"/>
    <property type="project" value="UniProtKB-SubCell"/>
</dbReference>
<dbReference type="InterPro" id="IPR017039">
    <property type="entry name" value="Virul_fac_BrkB"/>
</dbReference>
<evidence type="ECO:0000256" key="4">
    <source>
        <dbReference type="ARBA" id="ARBA00022692"/>
    </source>
</evidence>
<name>L2F765_9GAMM</name>
<evidence type="ECO:0000256" key="6">
    <source>
        <dbReference type="ARBA" id="ARBA00023136"/>
    </source>
</evidence>
<comment type="subcellular location">
    <subcellularLocation>
        <location evidence="1 7">Cell membrane</location>
        <topology evidence="1 7">Multi-pass membrane protein</topology>
    </subcellularLocation>
</comment>
<dbReference type="Pfam" id="PF03631">
    <property type="entry name" value="Virul_fac_BrkB"/>
    <property type="match status" value="1"/>
</dbReference>
<comment type="caution">
    <text evidence="8">The sequence shown here is derived from an EMBL/GenBank/DDBJ whole genome shotgun (WGS) entry which is preliminary data.</text>
</comment>
<reference evidence="8 9" key="1">
    <citation type="journal article" date="2013" name="Genome Announc.">
        <title>Genome Sequence of Moraxella macacae 0408225, a Novel Bacterial Species Isolated from a Cynomolgus Macaque with Epistaxis.</title>
        <authorList>
            <person name="Ladner J.T."/>
            <person name="Whitehouse C.A."/>
            <person name="Koroleva G.I."/>
            <person name="Palacios G.F."/>
        </authorList>
    </citation>
    <scope>NUCLEOTIDE SEQUENCE [LARGE SCALE GENOMIC DNA]</scope>
    <source>
        <strain evidence="8 9">0408225</strain>
    </source>
</reference>
<gene>
    <name evidence="8" type="ORF">MOMA_08516</name>
</gene>
<dbReference type="STRING" id="1230338.MOMA_08516"/>
<evidence type="ECO:0000313" key="9">
    <source>
        <dbReference type="Proteomes" id="UP000023795"/>
    </source>
</evidence>
<dbReference type="PANTHER" id="PTHR30213:SF0">
    <property type="entry name" value="UPF0761 MEMBRANE PROTEIN YIHY"/>
    <property type="match status" value="1"/>
</dbReference>
<comment type="similarity">
    <text evidence="7">Belongs to the UPF0761 family.</text>
</comment>
<organism evidence="8 9">
    <name type="scientific">Moraxella macacae 0408225</name>
    <dbReference type="NCBI Taxonomy" id="1230338"/>
    <lineage>
        <taxon>Bacteria</taxon>
        <taxon>Pseudomonadati</taxon>
        <taxon>Pseudomonadota</taxon>
        <taxon>Gammaproteobacteria</taxon>
        <taxon>Moraxellales</taxon>
        <taxon>Moraxellaceae</taxon>
        <taxon>Moraxella</taxon>
    </lineage>
</organism>
<evidence type="ECO:0000256" key="2">
    <source>
        <dbReference type="ARBA" id="ARBA00022475"/>
    </source>
</evidence>
<proteinExistence type="inferred from homology"/>
<feature type="transmembrane region" description="Helical" evidence="7">
    <location>
        <begin position="28"/>
        <end position="50"/>
    </location>
</feature>
<feature type="transmembrane region" description="Helical" evidence="7">
    <location>
        <begin position="237"/>
        <end position="259"/>
    </location>
</feature>
<accession>L2F765</accession>
<evidence type="ECO:0000256" key="5">
    <source>
        <dbReference type="ARBA" id="ARBA00022989"/>
    </source>
</evidence>
<feature type="transmembrane region" description="Helical" evidence="7">
    <location>
        <begin position="170"/>
        <end position="193"/>
    </location>
</feature>
<dbReference type="EMBL" id="ANIN01000002">
    <property type="protein sequence ID" value="ELA08591.1"/>
    <property type="molecule type" value="Genomic_DNA"/>
</dbReference>
<dbReference type="HAMAP" id="MF_00672">
    <property type="entry name" value="UPF0761"/>
    <property type="match status" value="1"/>
</dbReference>
<dbReference type="NCBIfam" id="TIGR00765">
    <property type="entry name" value="yihY_not_rbn"/>
    <property type="match status" value="1"/>
</dbReference>
<dbReference type="PANTHER" id="PTHR30213">
    <property type="entry name" value="INNER MEMBRANE PROTEIN YHJD"/>
    <property type="match status" value="1"/>
</dbReference>
<keyword evidence="9" id="KW-1185">Reference proteome</keyword>
<dbReference type="Proteomes" id="UP000023795">
    <property type="component" value="Unassembled WGS sequence"/>
</dbReference>
<keyword evidence="6 7" id="KW-0472">Membrane</keyword>
<feature type="transmembrane region" description="Helical" evidence="7">
    <location>
        <begin position="130"/>
        <end position="150"/>
    </location>
</feature>
<dbReference type="InterPro" id="IPR023679">
    <property type="entry name" value="UPF0761_bac"/>
</dbReference>
<dbReference type="AlphaFoldDB" id="L2F765"/>
<sequence>MQHTWVQFLIYLVKNFLADNCTQKSASLTYTTLLSIVPVLTLVLVVLSSVPQLAGARESIQAMIYDNLLPSSSFQVSQYFNDFADKSSNLTVVGLGALFVTTIMTLITIETAFNEIWKVEKKETTVVSLLRYWAIITLAPLVLGTAFIVSSTVQSLSFLNQKIGGYGIDWAVWIQIVSVGVMTIGFVLMYWFIPRCQVRFKFALIAGVIIGVIFELLKQTFGFVVENFTSYEKVYGAFAVLPVFLLWVYLSWNVVLLGVQISYCLTIFSTKEVSPRHALFSIMDILNVLYREHKLGNAVNEAGLRDVLGRQEMPHWYRYISFLEDNNLITTSENDEYILKRSLNDYTFWDFYKNLPYPLPHSQDLAKLKIHAPWASEWIDTLGASEAVLKQQFSIPMSSIFDNMPPRKMPDLNDVKHADNAGEIQNEYMINREKTGLSGGQISDVNNDDKRIKQTDKERLLNDDMPNQTEQTHHKDNLVMENDPLKDTTGITGKFHRMQQQLQKDILTDVLPDNLTTSSWLNTVSKLPFIGKFAKNYQQQKPSKDMTIITDADKPDV</sequence>
<feature type="transmembrane region" description="Helical" evidence="7">
    <location>
        <begin position="200"/>
        <end position="217"/>
    </location>
</feature>
<dbReference type="PATRIC" id="fig|1230338.3.peg.1825"/>
<feature type="transmembrane region" description="Helical" evidence="7">
    <location>
        <begin position="90"/>
        <end position="109"/>
    </location>
</feature>
<evidence type="ECO:0000256" key="1">
    <source>
        <dbReference type="ARBA" id="ARBA00004651"/>
    </source>
</evidence>
<dbReference type="eggNOG" id="COG1295">
    <property type="taxonomic scope" value="Bacteria"/>
</dbReference>
<keyword evidence="5 7" id="KW-1133">Transmembrane helix</keyword>
<evidence type="ECO:0000256" key="3">
    <source>
        <dbReference type="ARBA" id="ARBA00022519"/>
    </source>
</evidence>
<evidence type="ECO:0000256" key="7">
    <source>
        <dbReference type="HAMAP-Rule" id="MF_00672"/>
    </source>
</evidence>
<evidence type="ECO:0000313" key="8">
    <source>
        <dbReference type="EMBL" id="ELA08591.1"/>
    </source>
</evidence>
<keyword evidence="3" id="KW-0997">Cell inner membrane</keyword>